<comment type="caution">
    <text evidence="1">The sequence shown here is derived from an EMBL/GenBank/DDBJ whole genome shotgun (WGS) entry which is preliminary data.</text>
</comment>
<evidence type="ECO:0000313" key="1">
    <source>
        <dbReference type="EMBL" id="ORY12383.1"/>
    </source>
</evidence>
<reference evidence="1" key="1">
    <citation type="submission" date="2016-08" db="EMBL/GenBank/DDBJ databases">
        <title>A Parts List for Fungal Cellulosomes Revealed by Comparative Genomics.</title>
        <authorList>
            <consortium name="DOE Joint Genome Institute"/>
            <person name="Haitjema C.H."/>
            <person name="Gilmore S.P."/>
            <person name="Henske J.K."/>
            <person name="Solomon K.V."/>
            <person name="De Groot R."/>
            <person name="Kuo A."/>
            <person name="Mondo S.J."/>
            <person name="Salamov A.A."/>
            <person name="Labutti K."/>
            <person name="Zhao Z."/>
            <person name="Chiniquy J."/>
            <person name="Barry K."/>
            <person name="Brewer H.M."/>
            <person name="Purvine S.O."/>
            <person name="Wright A.T."/>
            <person name="Boxma B."/>
            <person name="Van Alen T."/>
            <person name="Hackstein J.H."/>
            <person name="Baker S.E."/>
            <person name="Grigoriev I.V."/>
            <person name="O'Malley M.A."/>
        </authorList>
    </citation>
    <scope>NUCLEOTIDE SEQUENCE [LARGE SCALE GENOMIC DNA]</scope>
    <source>
        <strain evidence="1">G1</strain>
    </source>
</reference>
<sequence length="129" mass="14704">MLDKKSIKSDIFRKGIFVMAGDITDCSTYFKSFSNELLVEEDTDSDSIKKRKRAHTLENSGQDILNLLQLLHMFNNLAGSQALFNSAYYIANNYEATKVIPNFQPSLEMSFVHPSIRYAHPGLLLLLRQ</sequence>
<name>A0A1Y1ZQ54_9FUNG</name>
<evidence type="ECO:0000313" key="2">
    <source>
        <dbReference type="Proteomes" id="UP000193920"/>
    </source>
</evidence>
<dbReference type="AlphaFoldDB" id="A0A1Y1ZQ54"/>
<keyword evidence="2" id="KW-1185">Reference proteome</keyword>
<gene>
    <name evidence="1" type="ORF">LY90DRAFT_518364</name>
</gene>
<dbReference type="EMBL" id="MCOG01000372">
    <property type="protein sequence ID" value="ORY12383.1"/>
    <property type="molecule type" value="Genomic_DNA"/>
</dbReference>
<protein>
    <submittedName>
        <fullName evidence="1">Uncharacterized protein</fullName>
    </submittedName>
</protein>
<organism evidence="1 2">
    <name type="scientific">Neocallimastix californiae</name>
    <dbReference type="NCBI Taxonomy" id="1754190"/>
    <lineage>
        <taxon>Eukaryota</taxon>
        <taxon>Fungi</taxon>
        <taxon>Fungi incertae sedis</taxon>
        <taxon>Chytridiomycota</taxon>
        <taxon>Chytridiomycota incertae sedis</taxon>
        <taxon>Neocallimastigomycetes</taxon>
        <taxon>Neocallimastigales</taxon>
        <taxon>Neocallimastigaceae</taxon>
        <taxon>Neocallimastix</taxon>
    </lineage>
</organism>
<proteinExistence type="predicted"/>
<dbReference type="Proteomes" id="UP000193920">
    <property type="component" value="Unassembled WGS sequence"/>
</dbReference>
<accession>A0A1Y1ZQ54</accession>